<organism evidence="1 2">
    <name type="scientific">Flavimaribacter sediminis</name>
    <dbReference type="NCBI Taxonomy" id="2865987"/>
    <lineage>
        <taxon>Bacteria</taxon>
        <taxon>Pseudomonadati</taxon>
        <taxon>Pseudomonadota</taxon>
        <taxon>Alphaproteobacteria</taxon>
        <taxon>Hyphomicrobiales</taxon>
        <taxon>Rhizobiaceae</taxon>
        <taxon>Flavimaribacter</taxon>
    </lineage>
</organism>
<proteinExistence type="predicted"/>
<accession>A0AAE3D246</accession>
<reference evidence="1" key="1">
    <citation type="submission" date="2021-08" db="EMBL/GenBank/DDBJ databases">
        <title>Hoeflea bacterium WL0058 sp. nov., isolated from the sediment.</title>
        <authorList>
            <person name="Wang L."/>
            <person name="Zhang D."/>
        </authorList>
    </citation>
    <scope>NUCLEOTIDE SEQUENCE</scope>
    <source>
        <strain evidence="1">WL0058</strain>
    </source>
</reference>
<dbReference type="Gene3D" id="1.10.10.10">
    <property type="entry name" value="Winged helix-like DNA-binding domain superfamily/Winged helix DNA-binding domain"/>
    <property type="match status" value="1"/>
</dbReference>
<dbReference type="Proteomes" id="UP001196509">
    <property type="component" value="Unassembled WGS sequence"/>
</dbReference>
<comment type="caution">
    <text evidence="1">The sequence shown here is derived from an EMBL/GenBank/DDBJ whole genome shotgun (WGS) entry which is preliminary data.</text>
</comment>
<protein>
    <recommendedName>
        <fullName evidence="3">Transposase</fullName>
    </recommendedName>
</protein>
<name>A0AAE3D246_9HYPH</name>
<sequence>MRYSASEKIEIIRPVEQSHLSAKQTLDKPGIPESTFYTWYDRHQTGGGCLCGSSRLGAHWLEDLLACLE</sequence>
<dbReference type="AlphaFoldDB" id="A0AAE3D246"/>
<evidence type="ECO:0000313" key="1">
    <source>
        <dbReference type="EMBL" id="MBW8640325.1"/>
    </source>
</evidence>
<dbReference type="EMBL" id="JAICBX010000006">
    <property type="protein sequence ID" value="MBW8640325.1"/>
    <property type="molecule type" value="Genomic_DNA"/>
</dbReference>
<keyword evidence="2" id="KW-1185">Reference proteome</keyword>
<dbReference type="GO" id="GO:0043565">
    <property type="term" value="F:sequence-specific DNA binding"/>
    <property type="evidence" value="ECO:0007669"/>
    <property type="project" value="InterPro"/>
</dbReference>
<gene>
    <name evidence="1" type="ORF">K1W69_24245</name>
</gene>
<evidence type="ECO:0008006" key="3">
    <source>
        <dbReference type="Google" id="ProtNLM"/>
    </source>
</evidence>
<dbReference type="SUPFAM" id="SSF48295">
    <property type="entry name" value="TrpR-like"/>
    <property type="match status" value="1"/>
</dbReference>
<dbReference type="InterPro" id="IPR036388">
    <property type="entry name" value="WH-like_DNA-bd_sf"/>
</dbReference>
<dbReference type="InterPro" id="IPR010921">
    <property type="entry name" value="Trp_repressor/repl_initiator"/>
</dbReference>
<evidence type="ECO:0000313" key="2">
    <source>
        <dbReference type="Proteomes" id="UP001196509"/>
    </source>
</evidence>